<sequence length="108" mass="12533">MIYELRTYRAVPGRLPDVTARLRERILPIWARLGIRQSGFWTTLIGESDAHLIFMLAWDSLAEREVKWQAFLDDPEWHQVRIDTESNGPIIANITNELLVPTDFSALK</sequence>
<feature type="domain" description="NIPSNAP" evidence="1">
    <location>
        <begin position="3"/>
        <end position="105"/>
    </location>
</feature>
<comment type="caution">
    <text evidence="3">The sequence shown here is derived from an EMBL/GenBank/DDBJ whole genome shotgun (WGS) entry which is preliminary data.</text>
</comment>
<reference evidence="4 5" key="1">
    <citation type="submission" date="2016-04" db="EMBL/GenBank/DDBJ databases">
        <title>Reclassification of Paraburkholderia panaciterrae (Farh et al. 2015) Dobritsa &amp; Samadpour 2016 as a later homotypic synonym of Paraburkholderia ginsengiterrae (Farh et al. 2015) Dobritsa &amp; Samadpour 2016.</title>
        <authorList>
            <person name="Dobritsa A.P."/>
            <person name="Kutumbaka K."/>
            <person name="Samadpour M."/>
        </authorList>
    </citation>
    <scope>NUCLEOTIDE SEQUENCE [LARGE SCALE GENOMIC DNA]</scope>
    <source>
        <strain evidence="3 5">DCY85</strain>
        <strain evidence="2 4">DCY85-1</strain>
    </source>
</reference>
<evidence type="ECO:0000313" key="3">
    <source>
        <dbReference type="EMBL" id="OAJ65256.1"/>
    </source>
</evidence>
<keyword evidence="4" id="KW-1185">Reference proteome</keyword>
<dbReference type="Proteomes" id="UP000077961">
    <property type="component" value="Unassembled WGS sequence"/>
</dbReference>
<dbReference type="OrthoDB" id="9809695at2"/>
<dbReference type="SUPFAM" id="SSF54909">
    <property type="entry name" value="Dimeric alpha+beta barrel"/>
    <property type="match status" value="1"/>
</dbReference>
<dbReference type="EMBL" id="LXKA01000044">
    <property type="protein sequence ID" value="OAJ65256.1"/>
    <property type="molecule type" value="Genomic_DNA"/>
</dbReference>
<evidence type="ECO:0000313" key="5">
    <source>
        <dbReference type="Proteomes" id="UP000078116"/>
    </source>
</evidence>
<proteinExistence type="predicted"/>
<protein>
    <submittedName>
        <fullName evidence="3">NIPSNAP family containing protein</fullName>
    </submittedName>
</protein>
<dbReference type="RefSeq" id="WP_064266113.1">
    <property type="nucleotide sequence ID" value="NZ_LXJZ01000081.1"/>
</dbReference>
<dbReference type="Gene3D" id="3.30.70.100">
    <property type="match status" value="1"/>
</dbReference>
<dbReference type="InterPro" id="IPR011008">
    <property type="entry name" value="Dimeric_a/b-barrel"/>
</dbReference>
<organism evidence="3 5">
    <name type="scientific">Paraburkholderia ginsengiterrae</name>
    <dbReference type="NCBI Taxonomy" id="1462993"/>
    <lineage>
        <taxon>Bacteria</taxon>
        <taxon>Pseudomonadati</taxon>
        <taxon>Pseudomonadota</taxon>
        <taxon>Betaproteobacteria</taxon>
        <taxon>Burkholderiales</taxon>
        <taxon>Burkholderiaceae</taxon>
        <taxon>Paraburkholderia</taxon>
    </lineage>
</organism>
<dbReference type="InterPro" id="IPR012577">
    <property type="entry name" value="NIPSNAP"/>
</dbReference>
<dbReference type="EMBL" id="LXJZ01000081">
    <property type="protein sequence ID" value="OAJ61658.1"/>
    <property type="molecule type" value="Genomic_DNA"/>
</dbReference>
<evidence type="ECO:0000313" key="2">
    <source>
        <dbReference type="EMBL" id="OAJ61658.1"/>
    </source>
</evidence>
<name>A0A1A9NF29_9BURK</name>
<accession>A0A1A9NF29</accession>
<dbReference type="AlphaFoldDB" id="A0A1A9NF29"/>
<gene>
    <name evidence="2" type="ORF">A6V36_23165</name>
    <name evidence="3" type="ORF">A6V37_14920</name>
</gene>
<dbReference type="Proteomes" id="UP000078116">
    <property type="component" value="Unassembled WGS sequence"/>
</dbReference>
<dbReference type="STRING" id="1462993.A6V36_23165"/>
<evidence type="ECO:0000313" key="4">
    <source>
        <dbReference type="Proteomes" id="UP000077961"/>
    </source>
</evidence>
<dbReference type="Pfam" id="PF07978">
    <property type="entry name" value="NIPSNAP"/>
    <property type="match status" value="1"/>
</dbReference>
<evidence type="ECO:0000259" key="1">
    <source>
        <dbReference type="Pfam" id="PF07978"/>
    </source>
</evidence>